<evidence type="ECO:0000259" key="2">
    <source>
        <dbReference type="PROSITE" id="PS50833"/>
    </source>
</evidence>
<feature type="domain" description="Brix" evidence="2">
    <location>
        <begin position="32"/>
        <end position="381"/>
    </location>
</feature>
<evidence type="ECO:0000256" key="1">
    <source>
        <dbReference type="SAM" id="MobiDB-lite"/>
    </source>
</evidence>
<dbReference type="GO" id="GO:0000027">
    <property type="term" value="P:ribosomal large subunit assembly"/>
    <property type="evidence" value="ECO:0007669"/>
    <property type="project" value="TreeGrafter"/>
</dbReference>
<feature type="compositionally biased region" description="Basic and acidic residues" evidence="1">
    <location>
        <begin position="474"/>
        <end position="492"/>
    </location>
</feature>
<feature type="compositionally biased region" description="Polar residues" evidence="1">
    <location>
        <begin position="13"/>
        <end position="23"/>
    </location>
</feature>
<dbReference type="SMART" id="SM00879">
    <property type="entry name" value="Brix"/>
    <property type="match status" value="1"/>
</dbReference>
<gene>
    <name evidence="3" type="ORF">EV356DRAFT_506686</name>
</gene>
<evidence type="ECO:0000313" key="4">
    <source>
        <dbReference type="Proteomes" id="UP000800092"/>
    </source>
</evidence>
<dbReference type="InterPro" id="IPR045112">
    <property type="entry name" value="PPAN-like"/>
</dbReference>
<dbReference type="Proteomes" id="UP000800092">
    <property type="component" value="Unassembled WGS sequence"/>
</dbReference>
<feature type="region of interest" description="Disordered" evidence="1">
    <location>
        <begin position="231"/>
        <end position="259"/>
    </location>
</feature>
<dbReference type="AlphaFoldDB" id="A0A6A6H0N9"/>
<dbReference type="GO" id="GO:0019843">
    <property type="term" value="F:rRNA binding"/>
    <property type="evidence" value="ECO:0007669"/>
    <property type="project" value="InterPro"/>
</dbReference>
<dbReference type="OrthoDB" id="10261452at2759"/>
<reference evidence="3" key="1">
    <citation type="journal article" date="2020" name="Stud. Mycol.">
        <title>101 Dothideomycetes genomes: a test case for predicting lifestyles and emergence of pathogens.</title>
        <authorList>
            <person name="Haridas S."/>
            <person name="Albert R."/>
            <person name="Binder M."/>
            <person name="Bloem J."/>
            <person name="Labutti K."/>
            <person name="Salamov A."/>
            <person name="Andreopoulos B."/>
            <person name="Baker S."/>
            <person name="Barry K."/>
            <person name="Bills G."/>
            <person name="Bluhm B."/>
            <person name="Cannon C."/>
            <person name="Castanera R."/>
            <person name="Culley D."/>
            <person name="Daum C."/>
            <person name="Ezra D."/>
            <person name="Gonzalez J."/>
            <person name="Henrissat B."/>
            <person name="Kuo A."/>
            <person name="Liang C."/>
            <person name="Lipzen A."/>
            <person name="Lutzoni F."/>
            <person name="Magnuson J."/>
            <person name="Mondo S."/>
            <person name="Nolan M."/>
            <person name="Ohm R."/>
            <person name="Pangilinan J."/>
            <person name="Park H.-J."/>
            <person name="Ramirez L."/>
            <person name="Alfaro M."/>
            <person name="Sun H."/>
            <person name="Tritt A."/>
            <person name="Yoshinaga Y."/>
            <person name="Zwiers L.-H."/>
            <person name="Turgeon B."/>
            <person name="Goodwin S."/>
            <person name="Spatafora J."/>
            <person name="Crous P."/>
            <person name="Grigoriev I."/>
        </authorList>
    </citation>
    <scope>NUCLEOTIDE SEQUENCE</scope>
    <source>
        <strain evidence="3">Tuck. ex Michener</strain>
    </source>
</reference>
<feature type="region of interest" description="Disordered" evidence="1">
    <location>
        <begin position="304"/>
        <end position="342"/>
    </location>
</feature>
<feature type="region of interest" description="Disordered" evidence="1">
    <location>
        <begin position="406"/>
        <end position="492"/>
    </location>
</feature>
<dbReference type="InterPro" id="IPR007109">
    <property type="entry name" value="Brix"/>
</dbReference>
<dbReference type="PANTHER" id="PTHR12661:SF5">
    <property type="entry name" value="SUPPRESSOR OF SWI4 1 HOMOLOG"/>
    <property type="match status" value="1"/>
</dbReference>
<dbReference type="PROSITE" id="PS50833">
    <property type="entry name" value="BRIX"/>
    <property type="match status" value="1"/>
</dbReference>
<feature type="compositionally biased region" description="Acidic residues" evidence="1">
    <location>
        <begin position="439"/>
        <end position="469"/>
    </location>
</feature>
<dbReference type="GO" id="GO:0030687">
    <property type="term" value="C:preribosome, large subunit precursor"/>
    <property type="evidence" value="ECO:0007669"/>
    <property type="project" value="TreeGrafter"/>
</dbReference>
<protein>
    <submittedName>
        <fullName evidence="3">Brix-domain-containing protein</fullName>
    </submittedName>
</protein>
<accession>A0A6A6H0N9</accession>
<feature type="compositionally biased region" description="Basic and acidic residues" evidence="1">
    <location>
        <begin position="406"/>
        <end position="438"/>
    </location>
</feature>
<dbReference type="PANTHER" id="PTHR12661">
    <property type="entry name" value="PETER PAN-RELATED"/>
    <property type="match status" value="1"/>
</dbReference>
<dbReference type="EMBL" id="ML991824">
    <property type="protein sequence ID" value="KAF2231644.1"/>
    <property type="molecule type" value="Genomic_DNA"/>
</dbReference>
<feature type="region of interest" description="Disordered" evidence="1">
    <location>
        <begin position="1"/>
        <end position="29"/>
    </location>
</feature>
<dbReference type="Pfam" id="PF04427">
    <property type="entry name" value="Brix"/>
    <property type="match status" value="1"/>
</dbReference>
<dbReference type="GO" id="GO:0006364">
    <property type="term" value="P:rRNA processing"/>
    <property type="evidence" value="ECO:0007669"/>
    <property type="project" value="InterPro"/>
</dbReference>
<keyword evidence="4" id="KW-1185">Reference proteome</keyword>
<organism evidence="3 4">
    <name type="scientific">Viridothelium virens</name>
    <name type="common">Speckled blister lichen</name>
    <name type="synonym">Trypethelium virens</name>
    <dbReference type="NCBI Taxonomy" id="1048519"/>
    <lineage>
        <taxon>Eukaryota</taxon>
        <taxon>Fungi</taxon>
        <taxon>Dikarya</taxon>
        <taxon>Ascomycota</taxon>
        <taxon>Pezizomycotina</taxon>
        <taxon>Dothideomycetes</taxon>
        <taxon>Dothideomycetes incertae sedis</taxon>
        <taxon>Trypetheliales</taxon>
        <taxon>Trypetheliaceae</taxon>
        <taxon>Viridothelium</taxon>
    </lineage>
</organism>
<evidence type="ECO:0000313" key="3">
    <source>
        <dbReference type="EMBL" id="KAF2231644.1"/>
    </source>
</evidence>
<name>A0A6A6H0N9_VIRVR</name>
<sequence length="492" mass="55299">MAHKKIKKRPETISKNGPTTGPSKSGDHIPKSMVIRIGAGQVGPSVSQLVKDVREMMEPHTASRLKERKSNKLRDYTTMCGPLGVTHLLLFSRSEKGNTNMRLAITPRGPTLNFRVDKYSLCRDIMKAQRHPKSGMQLHQHPPLLVMNNFLTQSSTSEPSSNAIPKHLEQLSTTVFQSLFPPISPQTTPLSSIRRVLLINRETEDVDSSDNPSPNGTYRLTLRHYAITTRSTSLPKPLRRLEQATSGSGSSSRKKTLPNLGRLEDVADFLLEPDAGNYTSGSESEVETDAEVEVLHEGAQKVLGRRKEKGGGVATGANADGEANGTGHGGDGDENAEQRRKAHNIRTVKGTRRVEKRAVKLVELGPRLSLRLTKVEEGLCGGKVMWHESVKKTREEEMELDRVWEERKRENERRRKEQRENVERKRKERMEKKGKGEEGENEEMDNEELEDWDMDDDEWYDNGLEEDDTQGGAESERAAQGDEGEDRVMEDH</sequence>
<proteinExistence type="predicted"/>